<organism evidence="1 2">
    <name type="scientific">Lactobacillus nasalidis</name>
    <dbReference type="NCBI Taxonomy" id="2797258"/>
    <lineage>
        <taxon>Bacteria</taxon>
        <taxon>Bacillati</taxon>
        <taxon>Bacillota</taxon>
        <taxon>Bacilli</taxon>
        <taxon>Lactobacillales</taxon>
        <taxon>Lactobacillaceae</taxon>
        <taxon>Lactobacillus</taxon>
    </lineage>
</organism>
<comment type="caution">
    <text evidence="1">The sequence shown here is derived from an EMBL/GenBank/DDBJ whole genome shotgun (WGS) entry which is preliminary data.</text>
</comment>
<evidence type="ECO:0000313" key="2">
    <source>
        <dbReference type="Proteomes" id="UP000616547"/>
    </source>
</evidence>
<keyword evidence="2" id="KW-1185">Reference proteome</keyword>
<reference evidence="2" key="1">
    <citation type="submission" date="2021-01" db="EMBL/GenBank/DDBJ databases">
        <title>Draft genome sequence of Nasalis larvatus strain YZ03.</title>
        <authorList>
            <person name="Suzuki-Hashido N."/>
            <person name="Tsuchida S."/>
            <person name="Hayakawa T."/>
        </authorList>
    </citation>
    <scope>NUCLEOTIDE SEQUENCE [LARGE SCALE GENOMIC DNA]</scope>
    <source>
        <strain evidence="2">YZ03</strain>
    </source>
</reference>
<dbReference type="Proteomes" id="UP000616547">
    <property type="component" value="Unassembled WGS sequence"/>
</dbReference>
<sequence>MAQHFPDYAYNHPLMTPQNKIYSDSTISRFIREIDDNDRVDLLNSWNATHGKNEKIYVSYDSTNKNCKAGDIEMAEYGHPKNDVGAPLINYSIAYDMTNENHCFTKAIRAVSLMFCS</sequence>
<accession>A0ABQ3W6G6</accession>
<protein>
    <recommendedName>
        <fullName evidence="3">Transposase</fullName>
    </recommendedName>
</protein>
<dbReference type="EMBL" id="BOCI01000495">
    <property type="protein sequence ID" value="GHW02150.1"/>
    <property type="molecule type" value="Genomic_DNA"/>
</dbReference>
<evidence type="ECO:0000313" key="1">
    <source>
        <dbReference type="EMBL" id="GHW02150.1"/>
    </source>
</evidence>
<gene>
    <name evidence="1" type="ORF">lacNasYZ03_18370</name>
</gene>
<evidence type="ECO:0008006" key="3">
    <source>
        <dbReference type="Google" id="ProtNLM"/>
    </source>
</evidence>
<name>A0ABQ3W6G6_9LACO</name>
<proteinExistence type="predicted"/>